<name>S2KE05_LITA3</name>
<sequence>MGGRNHRSHVDLGYSGHVAKSLSRSKGGQGPQLHAAIDSLGNSARLMASPEHRSEVPFGAAQIERIACCSNLADRAYDTQSR</sequence>
<dbReference type="STRING" id="1121939.L861_14075"/>
<dbReference type="Proteomes" id="UP000014463">
    <property type="component" value="Unassembled WGS sequence"/>
</dbReference>
<gene>
    <name evidence="2" type="ORF">L861_14075</name>
</gene>
<dbReference type="PATRIC" id="fig|1121939.11.peg.4159"/>
<dbReference type="EMBL" id="ASTJ01000041">
    <property type="protein sequence ID" value="EPC00397.1"/>
    <property type="molecule type" value="Genomic_DNA"/>
</dbReference>
<evidence type="ECO:0000313" key="3">
    <source>
        <dbReference type="Proteomes" id="UP000014463"/>
    </source>
</evidence>
<comment type="caution">
    <text evidence="2">The sequence shown here is derived from an EMBL/GenBank/DDBJ whole genome shotgun (WGS) entry which is preliminary data.</text>
</comment>
<evidence type="ECO:0008006" key="4">
    <source>
        <dbReference type="Google" id="ProtNLM"/>
    </source>
</evidence>
<reference evidence="2 3" key="1">
    <citation type="journal article" date="2013" name="Genome Announc.">
        <title>Draft genome sequence of the moderately halophilic gammaproteobacterium Halomonas anticariensis FP35.</title>
        <authorList>
            <person name="Tahrioui A."/>
            <person name="Quesada E."/>
            <person name="Llamas I."/>
        </authorList>
    </citation>
    <scope>NUCLEOTIDE SEQUENCE [LARGE SCALE GENOMIC DNA]</scope>
    <source>
        <strain evidence="3">DSM 16096 / CECT 5854 / LMG 22089 / FP35</strain>
    </source>
</reference>
<dbReference type="OrthoDB" id="1551210at2"/>
<organism evidence="2 3">
    <name type="scientific">Litchfieldella anticariensis (strain DSM 16096 / CECT 5854 / CIP 108499 / LMG 22089 / FP35)</name>
    <name type="common">Halomonas anticariensis</name>
    <dbReference type="NCBI Taxonomy" id="1121939"/>
    <lineage>
        <taxon>Bacteria</taxon>
        <taxon>Pseudomonadati</taxon>
        <taxon>Pseudomonadota</taxon>
        <taxon>Gammaproteobacteria</taxon>
        <taxon>Oceanospirillales</taxon>
        <taxon>Halomonadaceae</taxon>
        <taxon>Litchfieldella</taxon>
    </lineage>
</organism>
<feature type="region of interest" description="Disordered" evidence="1">
    <location>
        <begin position="1"/>
        <end position="37"/>
    </location>
</feature>
<dbReference type="RefSeq" id="WP_016418664.1">
    <property type="nucleotide sequence ID" value="NZ_KE332394.1"/>
</dbReference>
<proteinExistence type="predicted"/>
<accession>S2KE05</accession>
<dbReference type="AlphaFoldDB" id="S2KE05"/>
<protein>
    <recommendedName>
        <fullName evidence="4">Transposase IS4-like domain-containing protein</fullName>
    </recommendedName>
</protein>
<evidence type="ECO:0000313" key="2">
    <source>
        <dbReference type="EMBL" id="EPC00397.1"/>
    </source>
</evidence>
<evidence type="ECO:0000256" key="1">
    <source>
        <dbReference type="SAM" id="MobiDB-lite"/>
    </source>
</evidence>
<keyword evidence="3" id="KW-1185">Reference proteome</keyword>